<dbReference type="EMBL" id="MU005594">
    <property type="protein sequence ID" value="KAF2680905.1"/>
    <property type="molecule type" value="Genomic_DNA"/>
</dbReference>
<dbReference type="GO" id="GO:0005634">
    <property type="term" value="C:nucleus"/>
    <property type="evidence" value="ECO:0007669"/>
    <property type="project" value="TreeGrafter"/>
</dbReference>
<keyword evidence="4" id="KW-0819">tRNA processing</keyword>
<dbReference type="GO" id="GO:0003723">
    <property type="term" value="F:RNA binding"/>
    <property type="evidence" value="ECO:0007669"/>
    <property type="project" value="InterPro"/>
</dbReference>
<dbReference type="InterPro" id="IPR002501">
    <property type="entry name" value="PsdUridine_synth_N"/>
</dbReference>
<feature type="domain" description="Pseudouridine synthase II N-terminal" evidence="7">
    <location>
        <begin position="1"/>
        <end position="148"/>
    </location>
</feature>
<evidence type="ECO:0000256" key="3">
    <source>
        <dbReference type="ARBA" id="ARBA00012787"/>
    </source>
</evidence>
<evidence type="ECO:0000259" key="7">
    <source>
        <dbReference type="Pfam" id="PF01509"/>
    </source>
</evidence>
<feature type="region of interest" description="Disordered" evidence="6">
    <location>
        <begin position="228"/>
        <end position="313"/>
    </location>
</feature>
<feature type="compositionally biased region" description="Polar residues" evidence="6">
    <location>
        <begin position="301"/>
        <end position="313"/>
    </location>
</feature>
<evidence type="ECO:0000313" key="9">
    <source>
        <dbReference type="Proteomes" id="UP000799291"/>
    </source>
</evidence>
<dbReference type="GO" id="GO:1990481">
    <property type="term" value="P:mRNA pseudouridine synthesis"/>
    <property type="evidence" value="ECO:0007669"/>
    <property type="project" value="TreeGrafter"/>
</dbReference>
<name>A0A6G1IRX1_9PLEO</name>
<dbReference type="Pfam" id="PF01509">
    <property type="entry name" value="TruB_N"/>
    <property type="match status" value="1"/>
</dbReference>
<dbReference type="OrthoDB" id="9995526at2759"/>
<dbReference type="Proteomes" id="UP000799291">
    <property type="component" value="Unassembled WGS sequence"/>
</dbReference>
<keyword evidence="5" id="KW-0413">Isomerase</keyword>
<sequence>MGHGGTLDPLASGVLIVGIGRGTKDLARFLGGTKTYECVVVFGKSTDTFDAEGSVTGEAGTEGVSEEVVRDQLGKLMGSFKQVPPIYSALKINGVKACEYVRSGQPLPRELEAREVHVDLCELVEFMPAGSHTYRHQLSDPSSAAAPAARIRLTVSSGFYVRSFCHNIGIACGSLGTMADLVRTRQSGYTLSDPPESLESSTAITFGEFVAGEEIWGPKIAAELKDWMEKNPVPAQDRSRHRKRDRTREGENSEKGEAGVRQRFRGEWLATTKKERIKQQGGKRKGKYNQPKSVRKEEEVPQTTTPADGKNNQ</sequence>
<protein>
    <recommendedName>
        <fullName evidence="3">tRNA pseudouridine(55) synthase</fullName>
        <ecNumber evidence="3">5.4.99.25</ecNumber>
    </recommendedName>
</protein>
<evidence type="ECO:0000256" key="1">
    <source>
        <dbReference type="ARBA" id="ARBA00001166"/>
    </source>
</evidence>
<comment type="catalytic activity">
    <reaction evidence="1">
        <text>a uridine in mRNA = a pseudouridine in mRNA</text>
        <dbReference type="Rhea" id="RHEA:56644"/>
        <dbReference type="Rhea" id="RHEA-COMP:14658"/>
        <dbReference type="Rhea" id="RHEA-COMP:14659"/>
        <dbReference type="ChEBI" id="CHEBI:65314"/>
        <dbReference type="ChEBI" id="CHEBI:65315"/>
    </reaction>
</comment>
<dbReference type="GO" id="GO:0006400">
    <property type="term" value="P:tRNA modification"/>
    <property type="evidence" value="ECO:0007669"/>
    <property type="project" value="TreeGrafter"/>
</dbReference>
<evidence type="ECO:0000256" key="2">
    <source>
        <dbReference type="ARBA" id="ARBA00008999"/>
    </source>
</evidence>
<dbReference type="GO" id="GO:0160148">
    <property type="term" value="F:tRNA pseudouridine(55) synthase activity"/>
    <property type="evidence" value="ECO:0007669"/>
    <property type="project" value="UniProtKB-EC"/>
</dbReference>
<proteinExistence type="inferred from homology"/>
<comment type="similarity">
    <text evidence="2">Belongs to the pseudouridine synthase TruB family.</text>
</comment>
<feature type="compositionally biased region" description="Basic and acidic residues" evidence="6">
    <location>
        <begin position="246"/>
        <end position="278"/>
    </location>
</feature>
<dbReference type="Gene3D" id="3.30.2350.10">
    <property type="entry name" value="Pseudouridine synthase"/>
    <property type="match status" value="1"/>
</dbReference>
<dbReference type="EC" id="5.4.99.25" evidence="3"/>
<evidence type="ECO:0000256" key="5">
    <source>
        <dbReference type="ARBA" id="ARBA00023235"/>
    </source>
</evidence>
<gene>
    <name evidence="8" type="ORF">K458DRAFT_421240</name>
</gene>
<evidence type="ECO:0000313" key="8">
    <source>
        <dbReference type="EMBL" id="KAF2680905.1"/>
    </source>
</evidence>
<keyword evidence="9" id="KW-1185">Reference proteome</keyword>
<evidence type="ECO:0000256" key="4">
    <source>
        <dbReference type="ARBA" id="ARBA00022694"/>
    </source>
</evidence>
<dbReference type="InterPro" id="IPR020103">
    <property type="entry name" value="PsdUridine_synth_cat_dom_sf"/>
</dbReference>
<organism evidence="8 9">
    <name type="scientific">Lentithecium fluviatile CBS 122367</name>
    <dbReference type="NCBI Taxonomy" id="1168545"/>
    <lineage>
        <taxon>Eukaryota</taxon>
        <taxon>Fungi</taxon>
        <taxon>Dikarya</taxon>
        <taxon>Ascomycota</taxon>
        <taxon>Pezizomycotina</taxon>
        <taxon>Dothideomycetes</taxon>
        <taxon>Pleosporomycetidae</taxon>
        <taxon>Pleosporales</taxon>
        <taxon>Massarineae</taxon>
        <taxon>Lentitheciaceae</taxon>
        <taxon>Lentithecium</taxon>
    </lineage>
</organism>
<dbReference type="SUPFAM" id="SSF55120">
    <property type="entry name" value="Pseudouridine synthase"/>
    <property type="match status" value="1"/>
</dbReference>
<dbReference type="PANTHER" id="PTHR13767:SF2">
    <property type="entry name" value="PSEUDOURIDYLATE SYNTHASE TRUB1"/>
    <property type="match status" value="1"/>
</dbReference>
<evidence type="ECO:0000256" key="6">
    <source>
        <dbReference type="SAM" id="MobiDB-lite"/>
    </source>
</evidence>
<dbReference type="PANTHER" id="PTHR13767">
    <property type="entry name" value="TRNA-PSEUDOURIDINE SYNTHASE"/>
    <property type="match status" value="1"/>
</dbReference>
<dbReference type="AlphaFoldDB" id="A0A6G1IRX1"/>
<dbReference type="InterPro" id="IPR014780">
    <property type="entry name" value="tRNA_psdUridine_synth_TruB"/>
</dbReference>
<accession>A0A6G1IRX1</accession>
<reference evidence="8" key="1">
    <citation type="journal article" date="2020" name="Stud. Mycol.">
        <title>101 Dothideomycetes genomes: a test case for predicting lifestyles and emergence of pathogens.</title>
        <authorList>
            <person name="Haridas S."/>
            <person name="Albert R."/>
            <person name="Binder M."/>
            <person name="Bloem J."/>
            <person name="Labutti K."/>
            <person name="Salamov A."/>
            <person name="Andreopoulos B."/>
            <person name="Baker S."/>
            <person name="Barry K."/>
            <person name="Bills G."/>
            <person name="Bluhm B."/>
            <person name="Cannon C."/>
            <person name="Castanera R."/>
            <person name="Culley D."/>
            <person name="Daum C."/>
            <person name="Ezra D."/>
            <person name="Gonzalez J."/>
            <person name="Henrissat B."/>
            <person name="Kuo A."/>
            <person name="Liang C."/>
            <person name="Lipzen A."/>
            <person name="Lutzoni F."/>
            <person name="Magnuson J."/>
            <person name="Mondo S."/>
            <person name="Nolan M."/>
            <person name="Ohm R."/>
            <person name="Pangilinan J."/>
            <person name="Park H.-J."/>
            <person name="Ramirez L."/>
            <person name="Alfaro M."/>
            <person name="Sun H."/>
            <person name="Tritt A."/>
            <person name="Yoshinaga Y."/>
            <person name="Zwiers L.-H."/>
            <person name="Turgeon B."/>
            <person name="Goodwin S."/>
            <person name="Spatafora J."/>
            <person name="Crous P."/>
            <person name="Grigoriev I."/>
        </authorList>
    </citation>
    <scope>NUCLEOTIDE SEQUENCE</scope>
    <source>
        <strain evidence="8">CBS 122367</strain>
    </source>
</reference>